<evidence type="ECO:0000313" key="3">
    <source>
        <dbReference type="Proteomes" id="UP001300015"/>
    </source>
</evidence>
<protein>
    <submittedName>
        <fullName evidence="2">Uncharacterized protein</fullName>
    </submittedName>
</protein>
<accession>A0ABT1VGP2</accession>
<dbReference type="RefSeq" id="WP_256695705.1">
    <property type="nucleotide sequence ID" value="NZ_JANIES010000001.1"/>
</dbReference>
<keyword evidence="1" id="KW-0472">Membrane</keyword>
<comment type="caution">
    <text evidence="2">The sequence shown here is derived from an EMBL/GenBank/DDBJ whole genome shotgun (WGS) entry which is preliminary data.</text>
</comment>
<organism evidence="2 3">
    <name type="scientific">Pantoea trifolii</name>
    <dbReference type="NCBI Taxonomy" id="2968030"/>
    <lineage>
        <taxon>Bacteria</taxon>
        <taxon>Pseudomonadati</taxon>
        <taxon>Pseudomonadota</taxon>
        <taxon>Gammaproteobacteria</taxon>
        <taxon>Enterobacterales</taxon>
        <taxon>Erwiniaceae</taxon>
        <taxon>Pantoea</taxon>
    </lineage>
</organism>
<dbReference type="Proteomes" id="UP001300015">
    <property type="component" value="Unassembled WGS sequence"/>
</dbReference>
<sequence length="90" mass="10318">MVIQTLARRAAKVACFLALMLVVARTLGPPELWFNEQLALKIGQMIYGNEEIGADRFYDIYFYMSVCTVIPITVVIYILTMKLIKKIRSK</sequence>
<evidence type="ECO:0000256" key="1">
    <source>
        <dbReference type="SAM" id="Phobius"/>
    </source>
</evidence>
<proteinExistence type="predicted"/>
<dbReference type="EMBL" id="JANIET010000001">
    <property type="protein sequence ID" value="MCQ8226691.1"/>
    <property type="molecule type" value="Genomic_DNA"/>
</dbReference>
<evidence type="ECO:0000313" key="2">
    <source>
        <dbReference type="EMBL" id="MCQ8226691.1"/>
    </source>
</evidence>
<name>A0ABT1VGP2_9GAMM</name>
<keyword evidence="1" id="KW-1133">Transmembrane helix</keyword>
<keyword evidence="1" id="KW-0812">Transmembrane</keyword>
<keyword evidence="3" id="KW-1185">Reference proteome</keyword>
<reference evidence="2 3" key="1">
    <citation type="submission" date="2022-07" db="EMBL/GenBank/DDBJ databases">
        <title>Pantoea trifolii sp. nov. isolated from root nodules of Trifolium rubens.</title>
        <authorList>
            <person name="Kalita M."/>
            <person name="Wdowiak-Wrobel S."/>
            <person name="Marek-Kozaczuk M."/>
            <person name="Palusinska-Szysz M."/>
            <person name="Sokolowski W."/>
            <person name="Coutinho T."/>
            <person name="Hlahane L."/>
        </authorList>
    </citation>
    <scope>NUCLEOTIDE SEQUENCE [LARGE SCALE GENOMIC DNA]</scope>
    <source>
        <strain evidence="2 3">MMK2</strain>
    </source>
</reference>
<gene>
    <name evidence="2" type="ORF">NQH49_04280</name>
</gene>
<feature type="transmembrane region" description="Helical" evidence="1">
    <location>
        <begin position="60"/>
        <end position="80"/>
    </location>
</feature>